<protein>
    <recommendedName>
        <fullName evidence="1">DUF6434 domain-containing protein</fullName>
    </recommendedName>
</protein>
<dbReference type="Pfam" id="PF20026">
    <property type="entry name" value="DUF6434"/>
    <property type="match status" value="1"/>
</dbReference>
<feature type="domain" description="DUF6434" evidence="1">
    <location>
        <begin position="1"/>
        <end position="64"/>
    </location>
</feature>
<organism evidence="2">
    <name type="scientific">Salmonella enterica</name>
    <name type="common">Salmonella choleraesuis</name>
    <dbReference type="NCBI Taxonomy" id="28901"/>
    <lineage>
        <taxon>Bacteria</taxon>
        <taxon>Pseudomonadati</taxon>
        <taxon>Pseudomonadota</taxon>
        <taxon>Gammaproteobacteria</taxon>
        <taxon>Enterobacterales</taxon>
        <taxon>Enterobacteriaceae</taxon>
        <taxon>Salmonella</taxon>
    </lineage>
</organism>
<dbReference type="AlphaFoldDB" id="A0A5Y3A3C2"/>
<reference evidence="2" key="1">
    <citation type="submission" date="2019-07" db="EMBL/GenBank/DDBJ databases">
        <authorList>
            <consortium name="PulseNet: The National Subtyping Network for Foodborne Disease Surveillance"/>
            <person name="Tarr C.L."/>
            <person name="Trees E."/>
            <person name="Katz L.S."/>
            <person name="Carleton-Romer H.A."/>
            <person name="Stroika S."/>
            <person name="Kucerova Z."/>
            <person name="Roache K.F."/>
            <person name="Sabol A.L."/>
            <person name="Besser J."/>
            <person name="Gerner-Smidt P."/>
        </authorList>
    </citation>
    <scope>NUCLEOTIDE SEQUENCE</scope>
    <source>
        <strain evidence="2">PNUSAS081329</strain>
    </source>
</reference>
<proteinExistence type="predicted"/>
<evidence type="ECO:0000313" key="2">
    <source>
        <dbReference type="EMBL" id="ECG8068666.1"/>
    </source>
</evidence>
<comment type="caution">
    <text evidence="2">The sequence shown here is derived from an EMBL/GenBank/DDBJ whole genome shotgun (WGS) entry which is preliminary data.</text>
</comment>
<gene>
    <name evidence="2" type="ORF">FNG02_24895</name>
</gene>
<accession>A0A5Y3A3C2</accession>
<dbReference type="InterPro" id="IPR045492">
    <property type="entry name" value="DUF6434"/>
</dbReference>
<evidence type="ECO:0000259" key="1">
    <source>
        <dbReference type="Pfam" id="PF20026"/>
    </source>
</evidence>
<dbReference type="EMBL" id="AAIPPN010000021">
    <property type="protein sequence ID" value="ECG8068666.1"/>
    <property type="molecule type" value="Genomic_DNA"/>
</dbReference>
<sequence>MNWHSALLTRDTVVDLSYNNTQNVRRFMKAECSKAFRFDREFIAWVRNGEPKTLGYVVNEWKQRS</sequence>
<name>A0A5Y3A3C2_SALER</name>